<dbReference type="Proteomes" id="UP000036923">
    <property type="component" value="Unassembled WGS sequence"/>
</dbReference>
<comment type="pathway">
    <text evidence="2">Carbohydrate biosynthesis; dTDP-L-rhamnose biosynthesis.</text>
</comment>
<dbReference type="SUPFAM" id="SSF51735">
    <property type="entry name" value="NAD(P)-binding Rossmann-fold domains"/>
    <property type="match status" value="1"/>
</dbReference>
<evidence type="ECO:0000259" key="3">
    <source>
        <dbReference type="Pfam" id="PF04321"/>
    </source>
</evidence>
<sequence length="281" mass="31432">MKVLITGCRGQLGLELARQFNEFNGVYNLIETDVHNLDITNQVMVFELVKAQKPDVIINCAAYTNVDGCESDELNAYRVNAIGPQNLSAAALSVGAKMVQVSTDYVFDGTGNTPKVETDPMNPRSVYGKSKAMGEILVKDTNPRHFIVRTAWLYGEGNNFVRTMLKLAKEKDEVKVVNDQFGSPTSTKDLARCIIKLINSESYGTYHGTCEGSCSWNQFAKKIFEIKGINIKVSEMTTEELNRPAERPKYSVLDNFMLKLVGINEFRSWEEALTDYLKGEV</sequence>
<dbReference type="FunFam" id="3.40.50.720:FF:000159">
    <property type="entry name" value="dTDP-4-dehydrorhamnose reductase"/>
    <property type="match status" value="1"/>
</dbReference>
<dbReference type="PANTHER" id="PTHR10491">
    <property type="entry name" value="DTDP-4-DEHYDRORHAMNOSE REDUCTASE"/>
    <property type="match status" value="1"/>
</dbReference>
<dbReference type="InterPro" id="IPR005913">
    <property type="entry name" value="dTDP_dehydrorham_reduct"/>
</dbReference>
<dbReference type="AlphaFoldDB" id="A0A0L6JV97"/>
<dbReference type="InterPro" id="IPR029903">
    <property type="entry name" value="RmlD-like-bd"/>
</dbReference>
<evidence type="ECO:0000256" key="2">
    <source>
        <dbReference type="RuleBase" id="RU364082"/>
    </source>
</evidence>
<evidence type="ECO:0000256" key="1">
    <source>
        <dbReference type="ARBA" id="ARBA00010944"/>
    </source>
</evidence>
<dbReference type="InterPro" id="IPR036291">
    <property type="entry name" value="NAD(P)-bd_dom_sf"/>
</dbReference>
<comment type="function">
    <text evidence="2">Catalyzes the reduction of dTDP-6-deoxy-L-lyxo-4-hexulose to yield dTDP-L-rhamnose.</text>
</comment>
<dbReference type="STRING" id="398512.Bccel_4928"/>
<dbReference type="GO" id="GO:0019305">
    <property type="term" value="P:dTDP-rhamnose biosynthetic process"/>
    <property type="evidence" value="ECO:0007669"/>
    <property type="project" value="UniProtKB-UniPathway"/>
</dbReference>
<keyword evidence="2" id="KW-0521">NADP</keyword>
<proteinExistence type="inferred from homology"/>
<dbReference type="PATRIC" id="fig|398512.5.peg.5167"/>
<dbReference type="OrthoDB" id="9803892at2"/>
<dbReference type="EC" id="1.1.1.133" evidence="2"/>
<evidence type="ECO:0000313" key="4">
    <source>
        <dbReference type="EMBL" id="KNY29654.1"/>
    </source>
</evidence>
<keyword evidence="5" id="KW-1185">Reference proteome</keyword>
<protein>
    <recommendedName>
        <fullName evidence="2">dTDP-4-dehydrorhamnose reductase</fullName>
        <ecNumber evidence="2">1.1.1.133</ecNumber>
    </recommendedName>
</protein>
<evidence type="ECO:0000313" key="5">
    <source>
        <dbReference type="Proteomes" id="UP000036923"/>
    </source>
</evidence>
<name>A0A0L6JV97_9FIRM</name>
<dbReference type="NCBIfam" id="TIGR01214">
    <property type="entry name" value="rmlD"/>
    <property type="match status" value="1"/>
</dbReference>
<organism evidence="4 5">
    <name type="scientific">Pseudobacteroides cellulosolvens ATCC 35603 = DSM 2933</name>
    <dbReference type="NCBI Taxonomy" id="398512"/>
    <lineage>
        <taxon>Bacteria</taxon>
        <taxon>Bacillati</taxon>
        <taxon>Bacillota</taxon>
        <taxon>Clostridia</taxon>
        <taxon>Eubacteriales</taxon>
        <taxon>Oscillospiraceae</taxon>
        <taxon>Pseudobacteroides</taxon>
    </lineage>
</organism>
<comment type="caution">
    <text evidence="4">The sequence shown here is derived from an EMBL/GenBank/DDBJ whole genome shotgun (WGS) entry which is preliminary data.</text>
</comment>
<keyword evidence="2 4" id="KW-0560">Oxidoreductase</keyword>
<dbReference type="PANTHER" id="PTHR10491:SF4">
    <property type="entry name" value="METHIONINE ADENOSYLTRANSFERASE 2 SUBUNIT BETA"/>
    <property type="match status" value="1"/>
</dbReference>
<feature type="domain" description="RmlD-like substrate binding" evidence="3">
    <location>
        <begin position="1"/>
        <end position="278"/>
    </location>
</feature>
<dbReference type="GO" id="GO:0008831">
    <property type="term" value="F:dTDP-4-dehydrorhamnose reductase activity"/>
    <property type="evidence" value="ECO:0007669"/>
    <property type="project" value="UniProtKB-EC"/>
</dbReference>
<comment type="similarity">
    <text evidence="1 2">Belongs to the dTDP-4-dehydrorhamnose reductase family.</text>
</comment>
<dbReference type="EMBL" id="LGTC01000001">
    <property type="protein sequence ID" value="KNY29654.1"/>
    <property type="molecule type" value="Genomic_DNA"/>
</dbReference>
<dbReference type="UniPathway" id="UPA00124"/>
<dbReference type="RefSeq" id="WP_036935146.1">
    <property type="nucleotide sequence ID" value="NZ_JQKC01000001.1"/>
</dbReference>
<dbReference type="CDD" id="cd05254">
    <property type="entry name" value="dTDP_HR_like_SDR_e"/>
    <property type="match status" value="1"/>
</dbReference>
<dbReference type="Gene3D" id="3.90.25.10">
    <property type="entry name" value="UDP-galactose 4-epimerase, domain 1"/>
    <property type="match status" value="1"/>
</dbReference>
<accession>A0A0L6JV97</accession>
<dbReference type="GO" id="GO:0005829">
    <property type="term" value="C:cytosol"/>
    <property type="evidence" value="ECO:0007669"/>
    <property type="project" value="TreeGrafter"/>
</dbReference>
<reference evidence="5" key="1">
    <citation type="submission" date="2015-07" db="EMBL/GenBank/DDBJ databases">
        <title>Near-Complete Genome Sequence of the Cellulolytic Bacterium Bacteroides (Pseudobacteroides) cellulosolvens ATCC 35603.</title>
        <authorList>
            <person name="Dassa B."/>
            <person name="Utturkar S.M."/>
            <person name="Klingeman D.M."/>
            <person name="Hurt R.A."/>
            <person name="Keller M."/>
            <person name="Xu J."/>
            <person name="Reddy Y.H.K."/>
            <person name="Borovok I."/>
            <person name="Grinberg I.R."/>
            <person name="Lamed R."/>
            <person name="Zhivin O."/>
            <person name="Bayer E.A."/>
            <person name="Brown S.D."/>
        </authorList>
    </citation>
    <scope>NUCLEOTIDE SEQUENCE [LARGE SCALE GENOMIC DNA]</scope>
    <source>
        <strain evidence="5">DSM 2933</strain>
    </source>
</reference>
<gene>
    <name evidence="4" type="ORF">Bccel_4928</name>
</gene>
<dbReference type="eggNOG" id="COG1091">
    <property type="taxonomic scope" value="Bacteria"/>
</dbReference>
<dbReference type="Pfam" id="PF04321">
    <property type="entry name" value="RmlD_sub_bind"/>
    <property type="match status" value="1"/>
</dbReference>
<dbReference type="Gene3D" id="3.40.50.720">
    <property type="entry name" value="NAD(P)-binding Rossmann-like Domain"/>
    <property type="match status" value="1"/>
</dbReference>